<dbReference type="InterPro" id="IPR013783">
    <property type="entry name" value="Ig-like_fold"/>
</dbReference>
<feature type="domain" description="Fibronectin type-III" evidence="3">
    <location>
        <begin position="766"/>
        <end position="879"/>
    </location>
</feature>
<feature type="domain" description="Fibronectin type-III" evidence="3">
    <location>
        <begin position="881"/>
        <end position="971"/>
    </location>
</feature>
<feature type="domain" description="Fibronectin type-III" evidence="3">
    <location>
        <begin position="669"/>
        <end position="765"/>
    </location>
</feature>
<dbReference type="FunFam" id="2.60.40.10:FF:000373">
    <property type="entry name" value="fibronectin type-III domain-containing protein 3A isoform X1"/>
    <property type="match status" value="1"/>
</dbReference>
<feature type="domain" description="Fibronectin type-III" evidence="3">
    <location>
        <begin position="566"/>
        <end position="667"/>
    </location>
</feature>
<dbReference type="PANTHER" id="PTHR24099">
    <property type="entry name" value="E3 UBIQUITIN-PROTEIN LIGASE TRIM36-RELATED"/>
    <property type="match status" value="1"/>
</dbReference>
<feature type="compositionally biased region" description="Low complexity" evidence="1">
    <location>
        <begin position="52"/>
        <end position="68"/>
    </location>
</feature>
<name>A0A131XXB9_IXORI</name>
<feature type="domain" description="Fibronectin type-III" evidence="3">
    <location>
        <begin position="379"/>
        <end position="467"/>
    </location>
</feature>
<feature type="region of interest" description="Disordered" evidence="1">
    <location>
        <begin position="953"/>
        <end position="984"/>
    </location>
</feature>
<keyword evidence="2" id="KW-0812">Transmembrane</keyword>
<dbReference type="InterPro" id="IPR036116">
    <property type="entry name" value="FN3_sf"/>
</dbReference>
<dbReference type="SUPFAM" id="SSF49265">
    <property type="entry name" value="Fibronectin type III"/>
    <property type="match status" value="5"/>
</dbReference>
<dbReference type="CDD" id="cd00063">
    <property type="entry name" value="FN3"/>
    <property type="match status" value="9"/>
</dbReference>
<keyword evidence="4" id="KW-0675">Receptor</keyword>
<dbReference type="PRINTS" id="PR00014">
    <property type="entry name" value="FNTYPEIII"/>
</dbReference>
<dbReference type="InterPro" id="IPR050617">
    <property type="entry name" value="E3_ligase_FN3/SPRY"/>
</dbReference>
<feature type="non-terminal residue" evidence="4">
    <location>
        <position position="1"/>
    </location>
</feature>
<feature type="compositionally biased region" description="Pro residues" evidence="1">
    <location>
        <begin position="1"/>
        <end position="12"/>
    </location>
</feature>
<dbReference type="SMART" id="SM00060">
    <property type="entry name" value="FN3"/>
    <property type="match status" value="9"/>
</dbReference>
<feature type="compositionally biased region" description="Low complexity" evidence="1">
    <location>
        <begin position="811"/>
        <end position="831"/>
    </location>
</feature>
<keyword evidence="2" id="KW-1133">Transmembrane helix</keyword>
<accession>A0A131XXB9</accession>
<evidence type="ECO:0000313" key="4">
    <source>
        <dbReference type="EMBL" id="JAP71669.1"/>
    </source>
</evidence>
<dbReference type="Gene3D" id="2.60.40.10">
    <property type="entry name" value="Immunoglobulins"/>
    <property type="match status" value="9"/>
</dbReference>
<evidence type="ECO:0000259" key="3">
    <source>
        <dbReference type="PROSITE" id="PS50853"/>
    </source>
</evidence>
<feature type="compositionally biased region" description="Low complexity" evidence="1">
    <location>
        <begin position="96"/>
        <end position="129"/>
    </location>
</feature>
<reference evidence="4" key="1">
    <citation type="submission" date="2016-02" db="EMBL/GenBank/DDBJ databases">
        <title>RNAseq analyses of the midgut from blood- or serum-fed Ixodes ricinus ticks.</title>
        <authorList>
            <person name="Perner J."/>
            <person name="Provaznik J."/>
            <person name="Schrenkova J."/>
            <person name="Urbanova V."/>
            <person name="Ribeiro J.M."/>
            <person name="Kopacek P."/>
        </authorList>
    </citation>
    <scope>NUCLEOTIDE SEQUENCE</scope>
    <source>
        <tissue evidence="4">Gut</tissue>
    </source>
</reference>
<dbReference type="EMBL" id="GEFM01004127">
    <property type="protein sequence ID" value="JAP71669.1"/>
    <property type="molecule type" value="mRNA"/>
</dbReference>
<evidence type="ECO:0000256" key="2">
    <source>
        <dbReference type="SAM" id="Phobius"/>
    </source>
</evidence>
<feature type="region of interest" description="Disordered" evidence="1">
    <location>
        <begin position="1"/>
        <end position="137"/>
    </location>
</feature>
<feature type="region of interest" description="Disordered" evidence="1">
    <location>
        <begin position="811"/>
        <end position="840"/>
    </location>
</feature>
<sequence length="1138" mass="119482">TGAPGGAPPPAQPAAAFFPYTAPTPGAPAGLQFAGQFHSAMQAPLGATPHSPQGHAVPGVVPQQQPPQGVVPPPHKDERSQKQALKLRKKLESRQGPSSSSLGAPSSAARSDSSSPKSGHGSPSSSSYHKSNHRSSPKLVEADIALRAVLSSLSAPVVSQVGAREATAEWSAPVANAAPAPKEGEVAAAADGASSAAASSAAATPAPPPPAPSLEEVSYELLLSEKGQDRPARLLKCGKVLRSKLEDLKPATEYILCVQAVLEDSRGSPSPSCEFLTASCEPDAPLPPKLVTRTKSTLALKWNAPCDNGSKITCYILECDQGTEGKFEPIFSGAQKQFKVSKLASSTAYCFRLAASNSVGTSPWSSTCRLTTCGAAPVPPEPPVVGQVTASSAALEWDCRTTDDSFTLSLEQEGSQHGFIPVYNGSETRFTCQRLIRNTEYRVRLVAHNEEGSSGPSRVTSLRTLPDRPGRPARPNAKGRVRSHNFTASWEPPKDDGGSEITRYSLQMDSGNGFEEVYAGPDRDHVCSGLEPGATYRLRVNCSSAGGVSDFSEVSSVATLPLCPGACDPPRMHGKARAISAHIKWAPPAYDGGSPVTEFELQVAAAPDPESEARTEPRVAYRGPDWDCTVAGLLPGRAYLYSVRAFNSAGAGPWSEPLHALSGSGPPDAPRGLSVQARSASCALVSWEEATCHGAPVSEYLLECRQPETVASGATTFAQLYSGRTAHYEAKGLEPASCYCFRVQAVSSAGPSPFSDVVEFVTPPGVPGPVGSLECVRGHTSLELTWAQPLCHGSDITHYVVEVTEMGPLSSSSASAPLPAATATSSSPASTHVAETTRLSVSSLRPETAYKVRVQAVNGVGSGPLSSPALRTSTRALPPAAPSLECLGATHSSLRLRWGDQAEKSLRDFVQYTLEMEVKPGLFAVLYQGPSHSYKASRLQENHPYRFRIQATSDAGEGPHSEPATFSTTRALPPAPKAPRVTPQGDTSCLLEWQAVRLLTDDPVSYLVQLQQSGSSEFSVVYRDYDTRCSLSNLSPHTFHCARVAAVRHCPQSPEPLCGPYGPATSFQLFAEPASGNGGSSQVGASASATSGWSLRGSRSGLLPSLGDQQWAGILVGGFTLLAVLAAVLLQEVVARNQ</sequence>
<feature type="transmembrane region" description="Helical" evidence="2">
    <location>
        <begin position="1111"/>
        <end position="1130"/>
    </location>
</feature>
<dbReference type="InterPro" id="IPR003961">
    <property type="entry name" value="FN3_dom"/>
</dbReference>
<feature type="compositionally biased region" description="Polar residues" evidence="1">
    <location>
        <begin position="452"/>
        <end position="463"/>
    </location>
</feature>
<feature type="compositionally biased region" description="Low complexity" evidence="1">
    <location>
        <begin position="13"/>
        <end position="30"/>
    </location>
</feature>
<organism evidence="4">
    <name type="scientific">Ixodes ricinus</name>
    <name type="common">Common tick</name>
    <name type="synonym">Acarus ricinus</name>
    <dbReference type="NCBI Taxonomy" id="34613"/>
    <lineage>
        <taxon>Eukaryota</taxon>
        <taxon>Metazoa</taxon>
        <taxon>Ecdysozoa</taxon>
        <taxon>Arthropoda</taxon>
        <taxon>Chelicerata</taxon>
        <taxon>Arachnida</taxon>
        <taxon>Acari</taxon>
        <taxon>Parasitiformes</taxon>
        <taxon>Ixodida</taxon>
        <taxon>Ixodoidea</taxon>
        <taxon>Ixodidae</taxon>
        <taxon>Ixodinae</taxon>
        <taxon>Ixodes</taxon>
    </lineage>
</organism>
<evidence type="ECO:0000256" key="1">
    <source>
        <dbReference type="SAM" id="MobiDB-lite"/>
    </source>
</evidence>
<dbReference type="AlphaFoldDB" id="A0A131XXB9"/>
<keyword evidence="2" id="KW-0472">Membrane</keyword>
<feature type="domain" description="Fibronectin type-III" evidence="3">
    <location>
        <begin position="471"/>
        <end position="562"/>
    </location>
</feature>
<feature type="region of interest" description="Disordered" evidence="1">
    <location>
        <begin position="450"/>
        <end position="498"/>
    </location>
</feature>
<dbReference type="Pfam" id="PF00041">
    <property type="entry name" value="fn3"/>
    <property type="match status" value="7"/>
</dbReference>
<protein>
    <submittedName>
        <fullName evidence="4">Putative receptor mediating netrin-dependent axon guidance</fullName>
    </submittedName>
</protein>
<feature type="domain" description="Fibronectin type-III" evidence="3">
    <location>
        <begin position="187"/>
        <end position="280"/>
    </location>
</feature>
<feature type="domain" description="Fibronectin type-III" evidence="3">
    <location>
        <begin position="284"/>
        <end position="375"/>
    </location>
</feature>
<dbReference type="PROSITE" id="PS50853">
    <property type="entry name" value="FN3"/>
    <property type="match status" value="9"/>
</dbReference>
<feature type="domain" description="Fibronectin type-III" evidence="3">
    <location>
        <begin position="975"/>
        <end position="1073"/>
    </location>
</feature>
<proteinExistence type="evidence at transcript level"/>
<dbReference type="PANTHER" id="PTHR24099:SF11">
    <property type="entry name" value="FIBRONECTIN TYPE III DOMAIN-CONTAINING 3BA-RELATED"/>
    <property type="match status" value="1"/>
</dbReference>